<gene>
    <name evidence="2" type="ORF">KCMC57_45300</name>
</gene>
<dbReference type="AlphaFoldDB" id="A0AB33JYA8"/>
<name>A0AB33JYA8_9ACTN</name>
<evidence type="ECO:0000313" key="2">
    <source>
        <dbReference type="EMBL" id="BFP48162.1"/>
    </source>
</evidence>
<proteinExistence type="predicted"/>
<feature type="compositionally biased region" description="Low complexity" evidence="1">
    <location>
        <begin position="17"/>
        <end position="34"/>
    </location>
</feature>
<dbReference type="EMBL" id="AP035881">
    <property type="protein sequence ID" value="BFP48162.1"/>
    <property type="molecule type" value="Genomic_DNA"/>
</dbReference>
<reference evidence="2" key="1">
    <citation type="submission" date="2024-07" db="EMBL/GenBank/DDBJ databases">
        <title>Complete genome sequences of cellulolytic bacteria, Kitasatospora sp. CMC57 and Streptomyces sp. CMC78, isolated from Japanese agricultural soil.</title>
        <authorList>
            <person name="Hashimoto T."/>
            <person name="Ito M."/>
            <person name="Iwamoto M."/>
            <person name="Fukahori D."/>
            <person name="Shoda T."/>
            <person name="Sakoda M."/>
            <person name="Morohoshi T."/>
            <person name="Mitsuboshi M."/>
            <person name="Nishizawa T."/>
        </authorList>
    </citation>
    <scope>NUCLEOTIDE SEQUENCE</scope>
    <source>
        <strain evidence="2">CMC57</strain>
    </source>
</reference>
<feature type="region of interest" description="Disordered" evidence="1">
    <location>
        <begin position="1"/>
        <end position="36"/>
    </location>
</feature>
<organism evidence="2">
    <name type="scientific">Kitasatospora sp. CMC57</name>
    <dbReference type="NCBI Taxonomy" id="3231513"/>
    <lineage>
        <taxon>Bacteria</taxon>
        <taxon>Bacillati</taxon>
        <taxon>Actinomycetota</taxon>
        <taxon>Actinomycetes</taxon>
        <taxon>Kitasatosporales</taxon>
        <taxon>Streptomycetaceae</taxon>
        <taxon>Kitasatospora</taxon>
    </lineage>
</organism>
<protein>
    <submittedName>
        <fullName evidence="2">Uncharacterized protein</fullName>
    </submittedName>
</protein>
<evidence type="ECO:0000256" key="1">
    <source>
        <dbReference type="SAM" id="MobiDB-lite"/>
    </source>
</evidence>
<sequence length="71" mass="7064">MSGLVTDASGNSWSCGPAAPSTTPSPPRTTAAAAVGTGQSSIIRKLCMGPTLVSRTVAPECRACLECAPSQ</sequence>
<accession>A0AB33JYA8</accession>